<comment type="caution">
    <text evidence="1">The sequence shown here is derived from an EMBL/GenBank/DDBJ whole genome shotgun (WGS) entry which is preliminary data.</text>
</comment>
<gene>
    <name evidence="1" type="ORF">L1892_16370</name>
</gene>
<proteinExistence type="predicted"/>
<sequence>MKSQKPRVYRHVQGCWHIANVGAEEPCFWAWWDAYHDALYVHARKGEVDPCD</sequence>
<dbReference type="Proteomes" id="UP001108089">
    <property type="component" value="Unassembled WGS sequence"/>
</dbReference>
<dbReference type="EMBL" id="JAKGCU010000016">
    <property type="protein sequence ID" value="MCF3939953.1"/>
    <property type="molecule type" value="Genomic_DNA"/>
</dbReference>
<keyword evidence="2" id="KW-1185">Reference proteome</keyword>
<reference evidence="1" key="1">
    <citation type="submission" date="2022-01" db="EMBL/GenBank/DDBJ databases">
        <title>Gordonia xiamenensis sp. nov., isolated from surface seawater in Xiamen.</title>
        <authorList>
            <person name="He Y.F."/>
        </authorList>
    </citation>
    <scope>NUCLEOTIDE SEQUENCE</scope>
    <source>
        <strain evidence="1">GW1C4-4</strain>
    </source>
</reference>
<protein>
    <submittedName>
        <fullName evidence="1">Uncharacterized protein</fullName>
    </submittedName>
</protein>
<evidence type="ECO:0000313" key="2">
    <source>
        <dbReference type="Proteomes" id="UP001108089"/>
    </source>
</evidence>
<name>A0ABS9DL34_9ACTN</name>
<accession>A0ABS9DL34</accession>
<organism evidence="1 2">
    <name type="scientific">Gordonia tangerina</name>
    <dbReference type="NCBI Taxonomy" id="2911060"/>
    <lineage>
        <taxon>Bacteria</taxon>
        <taxon>Bacillati</taxon>
        <taxon>Actinomycetota</taxon>
        <taxon>Actinomycetes</taxon>
        <taxon>Mycobacteriales</taxon>
        <taxon>Gordoniaceae</taxon>
        <taxon>Gordonia</taxon>
    </lineage>
</organism>
<evidence type="ECO:0000313" key="1">
    <source>
        <dbReference type="EMBL" id="MCF3939953.1"/>
    </source>
</evidence>
<dbReference type="RefSeq" id="WP_235724679.1">
    <property type="nucleotide sequence ID" value="NZ_JAKGCU010000016.1"/>
</dbReference>